<dbReference type="Proteomes" id="UP001433508">
    <property type="component" value="Unassembled WGS sequence"/>
</dbReference>
<proteinExistence type="predicted"/>
<dbReference type="EMBL" id="MU971408">
    <property type="protein sequence ID" value="KAK9235663.1"/>
    <property type="molecule type" value="Genomic_DNA"/>
</dbReference>
<evidence type="ECO:0000313" key="2">
    <source>
        <dbReference type="Proteomes" id="UP001433508"/>
    </source>
</evidence>
<organism evidence="1 2">
    <name type="scientific">Lipomyces kononenkoae</name>
    <name type="common">Yeast</name>
    <dbReference type="NCBI Taxonomy" id="34357"/>
    <lineage>
        <taxon>Eukaryota</taxon>
        <taxon>Fungi</taxon>
        <taxon>Dikarya</taxon>
        <taxon>Ascomycota</taxon>
        <taxon>Saccharomycotina</taxon>
        <taxon>Lipomycetes</taxon>
        <taxon>Lipomycetales</taxon>
        <taxon>Lipomycetaceae</taxon>
        <taxon>Lipomyces</taxon>
    </lineage>
</organism>
<name>A0ACC3SVH3_LIPKO</name>
<evidence type="ECO:0000313" key="1">
    <source>
        <dbReference type="EMBL" id="KAK9235663.1"/>
    </source>
</evidence>
<sequence length="476" mass="53573">MRRRQPPLSLAVTLTTCLTTRTVQFLAICFSVFVALPLAIYTFYYPLFKSDLCNWPSASYKNPRDLRLLLFGDPQIRGASSSASLRTQLDIFGNDHYLGHIYSTLVARLDPTHVIVAGDLFSSQWISDEEFDVRVRRYKNRIFRHRGTKVTPAPLLLNLPGNHDIGYAHDVIDTRVRRFENNFGQLNFVVKDGDFRIVVFNSMSLDGSLDDNEHGQASFTRDVRTFLEEQMKVNFDGTTILATHVPLYKPAGVCIDKPYFSYYRDKSARLIREQNMLSEETSQWLLDGFFGVGRAGRGVIINGHDHDGCLVRHTKVQGEQRWGLVPIASGDSKYKYYYNEDSSDSNGVLEVTLRSMQGQYGGNAGLLKGAWDSTTQGYEFSFSICRFGVQHIWWATYVMAIIAACANVIAFIGLPFLNEKARRAFIAGTMTPPVSSSRAFNYKSTRKSAMPISPPISGRQSPVNFLLAGAKPEKVD</sequence>
<comment type="caution">
    <text evidence="1">The sequence shown here is derived from an EMBL/GenBank/DDBJ whole genome shotgun (WGS) entry which is preliminary data.</text>
</comment>
<protein>
    <submittedName>
        <fullName evidence="1">Metallo-dependent phosphatase-like protein</fullName>
    </submittedName>
</protein>
<reference evidence="2" key="1">
    <citation type="journal article" date="2024" name="Front. Bioeng. Biotechnol.">
        <title>Genome-scale model development and genomic sequencing of the oleaginous clade Lipomyces.</title>
        <authorList>
            <person name="Czajka J.J."/>
            <person name="Han Y."/>
            <person name="Kim J."/>
            <person name="Mondo S.J."/>
            <person name="Hofstad B.A."/>
            <person name="Robles A."/>
            <person name="Haridas S."/>
            <person name="Riley R."/>
            <person name="LaButti K."/>
            <person name="Pangilinan J."/>
            <person name="Andreopoulos W."/>
            <person name="Lipzen A."/>
            <person name="Yan J."/>
            <person name="Wang M."/>
            <person name="Ng V."/>
            <person name="Grigoriev I.V."/>
            <person name="Spatafora J.W."/>
            <person name="Magnuson J.K."/>
            <person name="Baker S.E."/>
            <person name="Pomraning K.R."/>
        </authorList>
    </citation>
    <scope>NUCLEOTIDE SEQUENCE [LARGE SCALE GENOMIC DNA]</scope>
    <source>
        <strain evidence="2">CBS 7786</strain>
    </source>
</reference>
<keyword evidence="2" id="KW-1185">Reference proteome</keyword>
<gene>
    <name evidence="1" type="ORF">V1525DRAFT_409373</name>
</gene>
<accession>A0ACC3SVH3</accession>